<evidence type="ECO:0000313" key="3">
    <source>
        <dbReference type="EMBL" id="BCL21325.1"/>
    </source>
</evidence>
<evidence type="ECO:0000313" key="4">
    <source>
        <dbReference type="Proteomes" id="UP000516373"/>
    </source>
</evidence>
<dbReference type="GO" id="GO:0006313">
    <property type="term" value="P:DNA transposition"/>
    <property type="evidence" value="ECO:0007669"/>
    <property type="project" value="InterPro"/>
</dbReference>
<dbReference type="EMBL" id="AP023439">
    <property type="protein sequence ID" value="BCL21325.1"/>
    <property type="molecule type" value="Genomic_DNA"/>
</dbReference>
<protein>
    <submittedName>
        <fullName evidence="3">IS110 family transposase</fullName>
    </submittedName>
</protein>
<accession>A0A7G1NJV9</accession>
<dbReference type="PANTHER" id="PTHR33055:SF3">
    <property type="entry name" value="PUTATIVE TRANSPOSASE FOR IS117-RELATED"/>
    <property type="match status" value="1"/>
</dbReference>
<evidence type="ECO:0000259" key="2">
    <source>
        <dbReference type="Pfam" id="PF02371"/>
    </source>
</evidence>
<dbReference type="InterPro" id="IPR047650">
    <property type="entry name" value="Transpos_IS110"/>
</dbReference>
<feature type="domain" description="Transposase IS116/IS110/IS902 C-terminal" evidence="2">
    <location>
        <begin position="339"/>
        <end position="420"/>
    </location>
</feature>
<sequence>MFGGPEEWGVALKSLAPGGSGGVAAPLFGTPGPLIEMCETVAAYGADGGVSSDRNGTLSEVEETHMNAQVPCLWVGIDASKAHHWWVAIDDTGTTIWSRKVSNDEAVILAGLGEVLAMAAEVRWAVDLTGTAPALLLALLADHGQRVIYVPGRTVNRMAGAYRGEAKTDARDAYVIAETARLRQDFAPVKIPTDQVADLALLTTHRSDLIADRVRLLNRLHDVLTGISPALEAAFDYADHKGALVLLTGYQTPAALRRCGQARLTRWLAARGVRHPETVGATALAAAHAQHIQLPGQNTAAGITADLAAQVLALDKRLKQLDRQISDVFHTHPQAAVTESMPGIGPILGAEFLVAAGDLASYPDAGHLASAAGLVPVAKDSGRRTGNLRRPQRYSRRLRRVFYLSAQTSIIRDGPNRTYYLKKRAQGHKHIPAVIALARRRTDVLWALLRDDRPFTTSPPARTHTATAA</sequence>
<dbReference type="Pfam" id="PF02371">
    <property type="entry name" value="Transposase_20"/>
    <property type="match status" value="1"/>
</dbReference>
<dbReference type="KEGG" id="stui:GCM10017668_31680"/>
<dbReference type="GO" id="GO:0003677">
    <property type="term" value="F:DNA binding"/>
    <property type="evidence" value="ECO:0007669"/>
    <property type="project" value="InterPro"/>
</dbReference>
<dbReference type="NCBIfam" id="NF033542">
    <property type="entry name" value="transpos_IS110"/>
    <property type="match status" value="1"/>
</dbReference>
<gene>
    <name evidence="3" type="ORF">GCM10017668_31680</name>
</gene>
<dbReference type="InterPro" id="IPR002525">
    <property type="entry name" value="Transp_IS110-like_N"/>
</dbReference>
<name>A0A7G1NJV9_9ACTN</name>
<dbReference type="InterPro" id="IPR003346">
    <property type="entry name" value="Transposase_20"/>
</dbReference>
<dbReference type="AlphaFoldDB" id="A0A7G1NJV9"/>
<reference evidence="3 4" key="1">
    <citation type="journal article" date="2014" name="Int. J. Syst. Evol. Microbiol.">
        <title>Complete genome sequence of Corynebacterium casei LMG S-19264T (=DSM 44701T), isolated from a smear-ripened cheese.</title>
        <authorList>
            <consortium name="US DOE Joint Genome Institute (JGI-PGF)"/>
            <person name="Walter F."/>
            <person name="Albersmeier A."/>
            <person name="Kalinowski J."/>
            <person name="Ruckert C."/>
        </authorList>
    </citation>
    <scope>NUCLEOTIDE SEQUENCE [LARGE SCALE GENOMIC DNA]</scope>
    <source>
        <strain evidence="3 4">JCM 4255</strain>
    </source>
</reference>
<dbReference type="PANTHER" id="PTHR33055">
    <property type="entry name" value="TRANSPOSASE FOR INSERTION SEQUENCE ELEMENT IS1111A"/>
    <property type="match status" value="1"/>
</dbReference>
<feature type="domain" description="Transposase IS110-like N-terminal" evidence="1">
    <location>
        <begin position="75"/>
        <end position="229"/>
    </location>
</feature>
<evidence type="ECO:0000259" key="1">
    <source>
        <dbReference type="Pfam" id="PF01548"/>
    </source>
</evidence>
<proteinExistence type="predicted"/>
<dbReference type="Pfam" id="PF01548">
    <property type="entry name" value="DEDD_Tnp_IS110"/>
    <property type="match status" value="1"/>
</dbReference>
<dbReference type="GO" id="GO:0004803">
    <property type="term" value="F:transposase activity"/>
    <property type="evidence" value="ECO:0007669"/>
    <property type="project" value="InterPro"/>
</dbReference>
<dbReference type="Proteomes" id="UP000516373">
    <property type="component" value="Chromosome"/>
</dbReference>
<organism evidence="3 4">
    <name type="scientific">Streptomyces tuirus</name>
    <dbReference type="NCBI Taxonomy" id="68278"/>
    <lineage>
        <taxon>Bacteria</taxon>
        <taxon>Bacillati</taxon>
        <taxon>Actinomycetota</taxon>
        <taxon>Actinomycetes</taxon>
        <taxon>Kitasatosporales</taxon>
        <taxon>Streptomycetaceae</taxon>
        <taxon>Streptomyces</taxon>
    </lineage>
</organism>